<dbReference type="InterPro" id="IPR036396">
    <property type="entry name" value="Cyt_P450_sf"/>
</dbReference>
<keyword evidence="9" id="KW-1185">Reference proteome</keyword>
<dbReference type="PRINTS" id="PR00463">
    <property type="entry name" value="EP450I"/>
</dbReference>
<keyword evidence="5 6" id="KW-0408">Iron</keyword>
<dbReference type="InterPro" id="IPR002401">
    <property type="entry name" value="Cyt_P450_E_grp-I"/>
</dbReference>
<keyword evidence="6 7" id="KW-0349">Heme</keyword>
<evidence type="ECO:0000256" key="3">
    <source>
        <dbReference type="ARBA" id="ARBA00022723"/>
    </source>
</evidence>
<comment type="cofactor">
    <cofactor evidence="1 6">
        <name>heme</name>
        <dbReference type="ChEBI" id="CHEBI:30413"/>
    </cofactor>
</comment>
<dbReference type="InterPro" id="IPR017972">
    <property type="entry name" value="Cyt_P450_CS"/>
</dbReference>
<comment type="similarity">
    <text evidence="2 7">Belongs to the cytochrome P450 family.</text>
</comment>
<evidence type="ECO:0000256" key="6">
    <source>
        <dbReference type="PIRSR" id="PIRSR602401-1"/>
    </source>
</evidence>
<evidence type="ECO:0000256" key="1">
    <source>
        <dbReference type="ARBA" id="ARBA00001971"/>
    </source>
</evidence>
<keyword evidence="4 7" id="KW-0560">Oxidoreductase</keyword>
<dbReference type="AlphaFoldDB" id="W9Y0A9"/>
<evidence type="ECO:0000256" key="2">
    <source>
        <dbReference type="ARBA" id="ARBA00010617"/>
    </source>
</evidence>
<dbReference type="GO" id="GO:0020037">
    <property type="term" value="F:heme binding"/>
    <property type="evidence" value="ECO:0007669"/>
    <property type="project" value="InterPro"/>
</dbReference>
<name>W9Y0A9_9EURO</name>
<dbReference type="PRINTS" id="PR00385">
    <property type="entry name" value="P450"/>
</dbReference>
<dbReference type="PROSITE" id="PS00086">
    <property type="entry name" value="CYTOCHROME_P450"/>
    <property type="match status" value="1"/>
</dbReference>
<feature type="binding site" description="axial binding residue" evidence="6">
    <location>
        <position position="497"/>
    </location>
    <ligand>
        <name>heme</name>
        <dbReference type="ChEBI" id="CHEBI:30413"/>
    </ligand>
    <ligandPart>
        <name>Fe</name>
        <dbReference type="ChEBI" id="CHEBI:18248"/>
    </ligandPart>
</feature>
<keyword evidence="3 6" id="KW-0479">Metal-binding</keyword>
<dbReference type="EMBL" id="AMWN01000006">
    <property type="protein sequence ID" value="EXJ83070.1"/>
    <property type="molecule type" value="Genomic_DNA"/>
</dbReference>
<dbReference type="InterPro" id="IPR050121">
    <property type="entry name" value="Cytochrome_P450_monoxygenase"/>
</dbReference>
<keyword evidence="7" id="KW-0503">Monooxygenase</keyword>
<dbReference type="PANTHER" id="PTHR24305">
    <property type="entry name" value="CYTOCHROME P450"/>
    <property type="match status" value="1"/>
</dbReference>
<dbReference type="InterPro" id="IPR001128">
    <property type="entry name" value="Cyt_P450"/>
</dbReference>
<reference evidence="8 9" key="1">
    <citation type="submission" date="2013-03" db="EMBL/GenBank/DDBJ databases">
        <title>The Genome Sequence of Capronia coronata CBS 617.96.</title>
        <authorList>
            <consortium name="The Broad Institute Genomics Platform"/>
            <person name="Cuomo C."/>
            <person name="de Hoog S."/>
            <person name="Gorbushina A."/>
            <person name="Walker B."/>
            <person name="Young S.K."/>
            <person name="Zeng Q."/>
            <person name="Gargeya S."/>
            <person name="Fitzgerald M."/>
            <person name="Haas B."/>
            <person name="Abouelleil A."/>
            <person name="Allen A.W."/>
            <person name="Alvarado L."/>
            <person name="Arachchi H.M."/>
            <person name="Berlin A.M."/>
            <person name="Chapman S.B."/>
            <person name="Gainer-Dewar J."/>
            <person name="Goldberg J."/>
            <person name="Griggs A."/>
            <person name="Gujja S."/>
            <person name="Hansen M."/>
            <person name="Howarth C."/>
            <person name="Imamovic A."/>
            <person name="Ireland A."/>
            <person name="Larimer J."/>
            <person name="McCowan C."/>
            <person name="Murphy C."/>
            <person name="Pearson M."/>
            <person name="Poon T.W."/>
            <person name="Priest M."/>
            <person name="Roberts A."/>
            <person name="Saif S."/>
            <person name="Shea T."/>
            <person name="Sisk P."/>
            <person name="Sykes S."/>
            <person name="Wortman J."/>
            <person name="Nusbaum C."/>
            <person name="Birren B."/>
        </authorList>
    </citation>
    <scope>NUCLEOTIDE SEQUENCE [LARGE SCALE GENOMIC DNA]</scope>
    <source>
        <strain evidence="8 9">CBS 617.96</strain>
    </source>
</reference>
<evidence type="ECO:0008006" key="10">
    <source>
        <dbReference type="Google" id="ProtNLM"/>
    </source>
</evidence>
<dbReference type="STRING" id="1182541.W9Y0A9"/>
<evidence type="ECO:0000313" key="8">
    <source>
        <dbReference type="EMBL" id="EXJ83070.1"/>
    </source>
</evidence>
<evidence type="ECO:0000256" key="7">
    <source>
        <dbReference type="RuleBase" id="RU000461"/>
    </source>
</evidence>
<dbReference type="GO" id="GO:0004497">
    <property type="term" value="F:monooxygenase activity"/>
    <property type="evidence" value="ECO:0007669"/>
    <property type="project" value="UniProtKB-KW"/>
</dbReference>
<dbReference type="HOGENOM" id="CLU_001570_25_2_1"/>
<dbReference type="Pfam" id="PF00067">
    <property type="entry name" value="p450"/>
    <property type="match status" value="1"/>
</dbReference>
<dbReference type="RefSeq" id="XP_007725756.1">
    <property type="nucleotide sequence ID" value="XM_007727566.1"/>
</dbReference>
<evidence type="ECO:0000256" key="5">
    <source>
        <dbReference type="ARBA" id="ARBA00023004"/>
    </source>
</evidence>
<organism evidence="8 9">
    <name type="scientific">Capronia coronata CBS 617.96</name>
    <dbReference type="NCBI Taxonomy" id="1182541"/>
    <lineage>
        <taxon>Eukaryota</taxon>
        <taxon>Fungi</taxon>
        <taxon>Dikarya</taxon>
        <taxon>Ascomycota</taxon>
        <taxon>Pezizomycotina</taxon>
        <taxon>Eurotiomycetes</taxon>
        <taxon>Chaetothyriomycetidae</taxon>
        <taxon>Chaetothyriales</taxon>
        <taxon>Herpotrichiellaceae</taxon>
        <taxon>Capronia</taxon>
    </lineage>
</organism>
<accession>W9Y0A9</accession>
<dbReference type="OrthoDB" id="1470350at2759"/>
<dbReference type="eggNOG" id="KOG0157">
    <property type="taxonomic scope" value="Eukaryota"/>
</dbReference>
<dbReference type="CDD" id="cd11070">
    <property type="entry name" value="CYP56-like"/>
    <property type="match status" value="1"/>
</dbReference>
<evidence type="ECO:0000256" key="4">
    <source>
        <dbReference type="ARBA" id="ARBA00023002"/>
    </source>
</evidence>
<sequence>MFLLVLFSLVLAYFLWTLVRLAVNYVEARTIGLPILFCPVNPAGPLWMLTKDSLIPIFLRLPFGLGEWAGRAEVGWTFKERFAIHAKYGEAFIIVSPGENDVVLANPAATEEVMRRRNDFIKNPAMYGMLDIYGPNLDTVNGKDWDRHRKVTVPPFNEQNSALVWRETGEQIEEVLDIWAGKAQVTSTQPDVHAVALNVLCGAGFGMHSSFVDSKLPPDNNGSVKEHLGYRESLRTLLANIVQLVILGLLKRAGVPNWIWFGGMRKLSVAYDEFKSYMAEMLAREKTAFEQGDFSRHNLMSELVRALELSKQASDSEKGTVTTPAFATGLSDDEVYGNLFIYNLAGHDTTASTLHFAITLLASYPEWQAWVAEEIDQVRKAESTGLYYYEQTFPKLRRCLALMYETLRLYGPVVMMPRYTGDSAQRLRIDDREHVIPPKTTVTLNFAALHTHPDYWGPDPLSFRPSRWIPSGDEKGDDFLQPVSGSYVPWNMGPRVCPGKKFSQVEFTRVIFGLFANGSRVELVKQCGESDEEARTRALGVVNSAKLEVSLKMVNAETVALRWIKP</sequence>
<gene>
    <name evidence="8" type="ORF">A1O1_06688</name>
</gene>
<dbReference type="SUPFAM" id="SSF48264">
    <property type="entry name" value="Cytochrome P450"/>
    <property type="match status" value="1"/>
</dbReference>
<dbReference type="Gene3D" id="1.10.630.10">
    <property type="entry name" value="Cytochrome P450"/>
    <property type="match status" value="1"/>
</dbReference>
<dbReference type="Proteomes" id="UP000019484">
    <property type="component" value="Unassembled WGS sequence"/>
</dbReference>
<dbReference type="GO" id="GO:0016705">
    <property type="term" value="F:oxidoreductase activity, acting on paired donors, with incorporation or reduction of molecular oxygen"/>
    <property type="evidence" value="ECO:0007669"/>
    <property type="project" value="InterPro"/>
</dbReference>
<proteinExistence type="inferred from homology"/>
<evidence type="ECO:0000313" key="9">
    <source>
        <dbReference type="Proteomes" id="UP000019484"/>
    </source>
</evidence>
<comment type="caution">
    <text evidence="8">The sequence shown here is derived from an EMBL/GenBank/DDBJ whole genome shotgun (WGS) entry which is preliminary data.</text>
</comment>
<protein>
    <recommendedName>
        <fullName evidence="10">Cytochrome P450 oxidoreductase</fullName>
    </recommendedName>
</protein>
<dbReference type="GeneID" id="19161555"/>
<dbReference type="GO" id="GO:0005506">
    <property type="term" value="F:iron ion binding"/>
    <property type="evidence" value="ECO:0007669"/>
    <property type="project" value="InterPro"/>
</dbReference>
<dbReference type="PANTHER" id="PTHR24305:SF166">
    <property type="entry name" value="CYTOCHROME P450 12A4, MITOCHONDRIAL-RELATED"/>
    <property type="match status" value="1"/>
</dbReference>